<evidence type="ECO:0000313" key="2">
    <source>
        <dbReference type="EMBL" id="MBB5133082.1"/>
    </source>
</evidence>
<evidence type="ECO:0000313" key="3">
    <source>
        <dbReference type="Proteomes" id="UP000578449"/>
    </source>
</evidence>
<reference evidence="2 3" key="1">
    <citation type="submission" date="2020-08" db="EMBL/GenBank/DDBJ databases">
        <title>Genomic Encyclopedia of Type Strains, Phase IV (KMG-IV): sequencing the most valuable type-strain genomes for metagenomic binning, comparative biology and taxonomic classification.</title>
        <authorList>
            <person name="Goeker M."/>
        </authorList>
    </citation>
    <scope>NUCLEOTIDE SEQUENCE [LARGE SCALE GENOMIC DNA]</scope>
    <source>
        <strain evidence="2 3">DSM 45615</strain>
    </source>
</reference>
<comment type="caution">
    <text evidence="2">The sequence shown here is derived from an EMBL/GenBank/DDBJ whole genome shotgun (WGS) entry which is preliminary data.</text>
</comment>
<keyword evidence="3" id="KW-1185">Reference proteome</keyword>
<evidence type="ECO:0000259" key="1">
    <source>
        <dbReference type="Pfam" id="PF13788"/>
    </source>
</evidence>
<dbReference type="RefSeq" id="WP_312924693.1">
    <property type="nucleotide sequence ID" value="NZ_BAABIX010000010.1"/>
</dbReference>
<dbReference type="EMBL" id="JACHGN010000005">
    <property type="protein sequence ID" value="MBB5133082.1"/>
    <property type="molecule type" value="Genomic_DNA"/>
</dbReference>
<sequence>MTPPVRAAYGSPIFRRAWEKVLRAMPEKLVDLHGIRAVALDPYGERIRGERDAVDLVGVALGYDADMLVIPAGRFHDDFFRLSTRVAGDVVLKFQMYRIRVAVVGDISRHVARSSALRDFVAETNRGDGFWFVATEEELDARLAARTASGPATVP</sequence>
<proteinExistence type="predicted"/>
<feature type="domain" description="DUF4180" evidence="1">
    <location>
        <begin position="35"/>
        <end position="143"/>
    </location>
</feature>
<name>A0A840P127_9ACTN</name>
<dbReference type="AlphaFoldDB" id="A0A840P127"/>
<accession>A0A840P127</accession>
<dbReference type="InterPro" id="IPR025438">
    <property type="entry name" value="DUF4180"/>
</dbReference>
<organism evidence="2 3">
    <name type="scientific">Thermocatellispora tengchongensis</name>
    <dbReference type="NCBI Taxonomy" id="1073253"/>
    <lineage>
        <taxon>Bacteria</taxon>
        <taxon>Bacillati</taxon>
        <taxon>Actinomycetota</taxon>
        <taxon>Actinomycetes</taxon>
        <taxon>Streptosporangiales</taxon>
        <taxon>Streptosporangiaceae</taxon>
        <taxon>Thermocatellispora</taxon>
    </lineage>
</organism>
<protein>
    <recommendedName>
        <fullName evidence="1">DUF4180 domain-containing protein</fullName>
    </recommendedName>
</protein>
<dbReference type="Proteomes" id="UP000578449">
    <property type="component" value="Unassembled WGS sequence"/>
</dbReference>
<dbReference type="Pfam" id="PF13788">
    <property type="entry name" value="DUF4180"/>
    <property type="match status" value="1"/>
</dbReference>
<gene>
    <name evidence="2" type="ORF">HNP84_002803</name>
</gene>